<evidence type="ECO:0000313" key="2">
    <source>
        <dbReference type="Proteomes" id="UP000310553"/>
    </source>
</evidence>
<dbReference type="AlphaFoldDB" id="A0AA92EG63"/>
<protein>
    <submittedName>
        <fullName evidence="1">Uncharacterized protein</fullName>
    </submittedName>
</protein>
<dbReference type="Proteomes" id="UP000310553">
    <property type="component" value="Plasmid pUW386"/>
</dbReference>
<keyword evidence="1" id="KW-0614">Plasmid</keyword>
<organism evidence="1 2">
    <name type="scientific">Ralstonia solanacearum</name>
    <name type="common">Pseudomonas solanacearum</name>
    <dbReference type="NCBI Taxonomy" id="305"/>
    <lineage>
        <taxon>Bacteria</taxon>
        <taxon>Pseudomonadati</taxon>
        <taxon>Pseudomonadota</taxon>
        <taxon>Betaproteobacteria</taxon>
        <taxon>Burkholderiales</taxon>
        <taxon>Burkholderiaceae</taxon>
        <taxon>Ralstonia</taxon>
        <taxon>Ralstonia solanacearum species complex</taxon>
    </lineage>
</organism>
<dbReference type="EMBL" id="CP039340">
    <property type="protein sequence ID" value="QCX51472.1"/>
    <property type="molecule type" value="Genomic_DNA"/>
</dbReference>
<reference evidence="1 2" key="1">
    <citation type="submission" date="2019-04" db="EMBL/GenBank/DDBJ databases">
        <title>Complete Genome of UW386 and Higher Quality Genome of UW700.</title>
        <authorList>
            <person name="Jacobs J."/>
            <person name="Perez A."/>
            <person name="Steidl O."/>
            <person name="Allen C."/>
        </authorList>
    </citation>
    <scope>NUCLEOTIDE SEQUENCE [LARGE SCALE GENOMIC DNA]</scope>
    <source>
        <strain evidence="1 2">UW386</strain>
        <plasmid evidence="2">puw386</plasmid>
    </source>
</reference>
<name>A0AA92EG63_RALSL</name>
<sequence>MPSSKPSLFELPQRAAGPVGGILPLTTLSMVFVNPCASFESTLFGDLNLDFFKSEYQEIEFVFLGGEYPDKNDCELFVVSGGKRLRAFSIIHGSFVCKGLLVFDGCLKSSW</sequence>
<geneLocation type="plasmid" evidence="2">
    <name>puw386</name>
</geneLocation>
<gene>
    <name evidence="1" type="ORF">E7Z57_20745</name>
</gene>
<evidence type="ECO:0000313" key="1">
    <source>
        <dbReference type="EMBL" id="QCX51472.1"/>
    </source>
</evidence>
<proteinExistence type="predicted"/>
<accession>A0AA92EG63</accession>